<keyword evidence="5" id="KW-0449">Lipoprotein</keyword>
<feature type="compositionally biased region" description="Low complexity" evidence="6">
    <location>
        <begin position="28"/>
        <end position="52"/>
    </location>
</feature>
<keyword evidence="1" id="KW-1003">Cell membrane</keyword>
<accession>A0A1X0DAZ9</accession>
<organism evidence="7 8">
    <name type="scientific">Mycolicibacterium insubricum</name>
    <dbReference type="NCBI Taxonomy" id="444597"/>
    <lineage>
        <taxon>Bacteria</taxon>
        <taxon>Bacillati</taxon>
        <taxon>Actinomycetota</taxon>
        <taxon>Actinomycetes</taxon>
        <taxon>Mycobacteriales</taxon>
        <taxon>Mycobacteriaceae</taxon>
        <taxon>Mycolicibacterium</taxon>
    </lineage>
</organism>
<name>A0A1X0DAZ9_9MYCO</name>
<evidence type="ECO:0000256" key="1">
    <source>
        <dbReference type="ARBA" id="ARBA00022475"/>
    </source>
</evidence>
<keyword evidence="2" id="KW-0732">Signal</keyword>
<dbReference type="AlphaFoldDB" id="A0A1X0DAZ9"/>
<feature type="region of interest" description="Disordered" evidence="6">
    <location>
        <begin position="19"/>
        <end position="58"/>
    </location>
</feature>
<dbReference type="Proteomes" id="UP000192801">
    <property type="component" value="Unassembled WGS sequence"/>
</dbReference>
<dbReference type="InterPro" id="IPR008691">
    <property type="entry name" value="LpqH"/>
</dbReference>
<dbReference type="OrthoDB" id="4376250at2"/>
<evidence type="ECO:0000313" key="8">
    <source>
        <dbReference type="Proteomes" id="UP000192801"/>
    </source>
</evidence>
<sequence length="168" mass="16093">MTLAVGGVAIVALSLTGCSKSNDKESTETTGTSASASSKAETPAAEAPAGKPEAGHASMKIGDGEAKEVSGAAVCTVAGGSMNIAIGGGDTGVAAVVAEDGSAVHSVGLGSTDGLTGLAYQESMPNGGSATATKDDKTYTISGEAIGFDAANPTAPAKRAFVLVVTCP</sequence>
<proteinExistence type="predicted"/>
<evidence type="ECO:0000256" key="3">
    <source>
        <dbReference type="ARBA" id="ARBA00023136"/>
    </source>
</evidence>
<evidence type="ECO:0000256" key="6">
    <source>
        <dbReference type="SAM" id="MobiDB-lite"/>
    </source>
</evidence>
<dbReference type="GO" id="GO:0016020">
    <property type="term" value="C:membrane"/>
    <property type="evidence" value="ECO:0007669"/>
    <property type="project" value="InterPro"/>
</dbReference>
<keyword evidence="8" id="KW-1185">Reference proteome</keyword>
<evidence type="ECO:0000256" key="2">
    <source>
        <dbReference type="ARBA" id="ARBA00022729"/>
    </source>
</evidence>
<evidence type="ECO:0000256" key="4">
    <source>
        <dbReference type="ARBA" id="ARBA00023139"/>
    </source>
</evidence>
<dbReference type="Pfam" id="PF05481">
    <property type="entry name" value="Myco_19_kDa"/>
    <property type="match status" value="1"/>
</dbReference>
<dbReference type="EMBL" id="MVHS01000031">
    <property type="protein sequence ID" value="ORA69585.1"/>
    <property type="molecule type" value="Genomic_DNA"/>
</dbReference>
<protein>
    <recommendedName>
        <fullName evidence="9">Lipoprotein LpqH</fullName>
    </recommendedName>
</protein>
<gene>
    <name evidence="7" type="ORF">BST26_13345</name>
</gene>
<reference evidence="7 8" key="1">
    <citation type="submission" date="2016-12" db="EMBL/GenBank/DDBJ databases">
        <title>The new phylogeny of genus Mycobacterium.</title>
        <authorList>
            <person name="Tortoli E."/>
            <person name="Trovato A."/>
            <person name="Cirillo D.M."/>
        </authorList>
    </citation>
    <scope>NUCLEOTIDE SEQUENCE [LARGE SCALE GENOMIC DNA]</scope>
    <source>
        <strain evidence="7 8">DSM 45130</strain>
    </source>
</reference>
<keyword evidence="3" id="KW-0472">Membrane</keyword>
<dbReference type="RefSeq" id="WP_083031583.1">
    <property type="nucleotide sequence ID" value="NZ_AP022618.1"/>
</dbReference>
<comment type="caution">
    <text evidence="7">The sequence shown here is derived from an EMBL/GenBank/DDBJ whole genome shotgun (WGS) entry which is preliminary data.</text>
</comment>
<keyword evidence="4" id="KW-0564">Palmitate</keyword>
<evidence type="ECO:0000313" key="7">
    <source>
        <dbReference type="EMBL" id="ORA69585.1"/>
    </source>
</evidence>
<evidence type="ECO:0008006" key="9">
    <source>
        <dbReference type="Google" id="ProtNLM"/>
    </source>
</evidence>
<evidence type="ECO:0000256" key="5">
    <source>
        <dbReference type="ARBA" id="ARBA00023288"/>
    </source>
</evidence>